<protein>
    <recommendedName>
        <fullName evidence="2">Protein-L-isoaspartate O-methyltransferase</fullName>
    </recommendedName>
    <alternativeName>
        <fullName evidence="3">Protein L-isoaspartyl methyltransferase</fullName>
    </alternativeName>
</protein>
<keyword evidence="5" id="KW-1185">Reference proteome</keyword>
<name>A0ABT2ZS06_9RHOB</name>
<organism evidence="4 5">
    <name type="scientific">Albidovulum litorale</name>
    <dbReference type="NCBI Taxonomy" id="2984134"/>
    <lineage>
        <taxon>Bacteria</taxon>
        <taxon>Pseudomonadati</taxon>
        <taxon>Pseudomonadota</taxon>
        <taxon>Alphaproteobacteria</taxon>
        <taxon>Rhodobacterales</taxon>
        <taxon>Paracoccaceae</taxon>
        <taxon>Albidovulum</taxon>
    </lineage>
</organism>
<sequence>MADFAARRTMMVDTQVRPNDVTKFPIIEAMLTVPRETFVPSTLREAAYVGNNIELGGGRVMLEPRTLAKMLDALDIQSDDLVLDIGCGLGYSAAVIAHMAEAVVAVEEDTGLAQQAEQRLADVGADNAAVITGPLAAGSAKHGPYDAITIQGAAETVPAAILDQLKEGGRIACIFMDGVLGLCRIGHKNEGRVTWRFAFNASAPVLPGFETERAFTL</sequence>
<accession>A0ABT2ZS06</accession>
<dbReference type="PANTHER" id="PTHR11579">
    <property type="entry name" value="PROTEIN-L-ISOASPARTATE O-METHYLTRANSFERASE"/>
    <property type="match status" value="1"/>
</dbReference>
<dbReference type="PANTHER" id="PTHR11579:SF18">
    <property type="entry name" value="PROTEIN-L-ISOASPARTATE O-METHYLTRANSFERASE"/>
    <property type="match status" value="1"/>
</dbReference>
<gene>
    <name evidence="4" type="ORF">OEZ71_16075</name>
</gene>
<dbReference type="EMBL" id="JAOWKZ010000004">
    <property type="protein sequence ID" value="MCV2873817.1"/>
    <property type="molecule type" value="Genomic_DNA"/>
</dbReference>
<dbReference type="InterPro" id="IPR000682">
    <property type="entry name" value="PCMT"/>
</dbReference>
<dbReference type="InterPro" id="IPR029063">
    <property type="entry name" value="SAM-dependent_MTases_sf"/>
</dbReference>
<evidence type="ECO:0000313" key="4">
    <source>
        <dbReference type="EMBL" id="MCV2873817.1"/>
    </source>
</evidence>
<dbReference type="RefSeq" id="WP_263741048.1">
    <property type="nucleotide sequence ID" value="NZ_JAOWKZ010000004.1"/>
</dbReference>
<evidence type="ECO:0000256" key="1">
    <source>
        <dbReference type="ARBA" id="ARBA00005369"/>
    </source>
</evidence>
<dbReference type="Gene3D" id="3.40.50.150">
    <property type="entry name" value="Vaccinia Virus protein VP39"/>
    <property type="match status" value="1"/>
</dbReference>
<dbReference type="CDD" id="cd02440">
    <property type="entry name" value="AdoMet_MTases"/>
    <property type="match status" value="1"/>
</dbReference>
<evidence type="ECO:0000313" key="5">
    <source>
        <dbReference type="Proteomes" id="UP001652564"/>
    </source>
</evidence>
<dbReference type="Pfam" id="PF01135">
    <property type="entry name" value="PCMT"/>
    <property type="match status" value="1"/>
</dbReference>
<dbReference type="Proteomes" id="UP001652564">
    <property type="component" value="Unassembled WGS sequence"/>
</dbReference>
<reference evidence="4 5" key="1">
    <citation type="submission" date="2022-10" db="EMBL/GenBank/DDBJ databases">
        <title>Defluviimonas sp. nov., isolated from ocean surface sediments.</title>
        <authorList>
            <person name="He W."/>
            <person name="Wang L."/>
            <person name="Zhang D.-F."/>
        </authorList>
    </citation>
    <scope>NUCLEOTIDE SEQUENCE [LARGE SCALE GENOMIC DNA]</scope>
    <source>
        <strain evidence="4 5">WL0050</strain>
    </source>
</reference>
<dbReference type="SUPFAM" id="SSF53335">
    <property type="entry name" value="S-adenosyl-L-methionine-dependent methyltransferases"/>
    <property type="match status" value="1"/>
</dbReference>
<comment type="similarity">
    <text evidence="1">Belongs to the methyltransferase superfamily. L-isoaspartyl/D-aspartyl protein methyltransferase family.</text>
</comment>
<evidence type="ECO:0000256" key="2">
    <source>
        <dbReference type="ARBA" id="ARBA00013346"/>
    </source>
</evidence>
<comment type="caution">
    <text evidence="4">The sequence shown here is derived from an EMBL/GenBank/DDBJ whole genome shotgun (WGS) entry which is preliminary data.</text>
</comment>
<evidence type="ECO:0000256" key="3">
    <source>
        <dbReference type="ARBA" id="ARBA00030757"/>
    </source>
</evidence>
<proteinExistence type="inferred from homology"/>